<reference evidence="3 6" key="3">
    <citation type="journal article" date="2017" name="Nat. Microbiol.">
        <title>Natural product diversity associated with the nematode symbionts Photorhabdus and Xenorhabdus.</title>
        <authorList>
            <person name="Tobias N.J."/>
            <person name="Wolff H."/>
            <person name="Djahanschiri B."/>
            <person name="Grundmann F."/>
            <person name="Kronenwerth M."/>
            <person name="Shi Y.M."/>
            <person name="Simonyi S."/>
            <person name="Grun P."/>
            <person name="Shapiro-Ilan D."/>
            <person name="Pidot S.J."/>
            <person name="Stinear T.P."/>
            <person name="Ebersberger I."/>
            <person name="Bode H.B."/>
        </authorList>
    </citation>
    <scope>NUCLEOTIDE SEQUENCE [LARGE SCALE GENOMIC DNA]</scope>
    <source>
        <strain evidence="3 6">DSM 16336</strain>
    </source>
</reference>
<sequence length="246" mass="25326">MGLLKDKVALITGGSRGIGAAIACTLAAHGADIVITYSTSKDKAESVATKIRALGRRVEIIAADASDVTQIIAAVDTTVAKLGRLDILVNNAGNFLTGTIDLLTPDDFERTISVNLRAVFVAIMQAIKYLPDGGRIISLGSCLATRAGRPGVSLYAASKSALVGLTKGIAHDLGKRGITVNLIHPGPIDTDMNPANGPRASSTLAKLALNSYGQPDDIAKTVLHLASESGRYITGAVIDVDGGINA</sequence>
<accession>A0A1N6N222</accession>
<gene>
    <name evidence="4" type="primary">yjgI</name>
    <name evidence="3" type="ORF">Xinn_03625</name>
    <name evidence="4" type="ORF">XIS1_920013</name>
</gene>
<dbReference type="SUPFAM" id="SSF51735">
    <property type="entry name" value="NAD(P)-binding Rossmann-fold domains"/>
    <property type="match status" value="1"/>
</dbReference>
<dbReference type="InterPro" id="IPR057326">
    <property type="entry name" value="KR_dom"/>
</dbReference>
<dbReference type="PANTHER" id="PTHR42760:SF50">
    <property type="entry name" value="SHORT-CHAIN DEHYDROGENASE-RELATED"/>
    <property type="match status" value="1"/>
</dbReference>
<reference evidence="4" key="2">
    <citation type="submission" date="2016-12" db="EMBL/GenBank/DDBJ databases">
        <authorList>
            <person name="Song W.-J."/>
            <person name="Kurnit D.M."/>
        </authorList>
    </citation>
    <scope>NUCLEOTIDE SEQUENCE [LARGE SCALE GENOMIC DNA]</scope>
    <source>
        <strain evidence="4">HGB1681</strain>
    </source>
</reference>
<dbReference type="Proteomes" id="UP000196435">
    <property type="component" value="Unassembled WGS sequence"/>
</dbReference>
<evidence type="ECO:0000313" key="5">
    <source>
        <dbReference type="Proteomes" id="UP000196435"/>
    </source>
</evidence>
<evidence type="ECO:0000256" key="1">
    <source>
        <dbReference type="ARBA" id="ARBA00006484"/>
    </source>
</evidence>
<dbReference type="Gene3D" id="3.40.50.720">
    <property type="entry name" value="NAD(P)-binding Rossmann-like Domain"/>
    <property type="match status" value="1"/>
</dbReference>
<dbReference type="SMART" id="SM00822">
    <property type="entry name" value="PKS_KR"/>
    <property type="match status" value="1"/>
</dbReference>
<dbReference type="RefSeq" id="WP_086954393.1">
    <property type="nucleotide sequence ID" value="NZ_CAWNQC010000277.1"/>
</dbReference>
<dbReference type="EC" id="1.-.-.-" evidence="4"/>
<proteinExistence type="inferred from homology"/>
<dbReference type="InterPro" id="IPR002347">
    <property type="entry name" value="SDR_fam"/>
</dbReference>
<feature type="domain" description="Ketoreductase" evidence="2">
    <location>
        <begin position="7"/>
        <end position="191"/>
    </location>
</feature>
<reference evidence="5" key="1">
    <citation type="submission" date="2016-12" db="EMBL/GenBank/DDBJ databases">
        <authorList>
            <person name="Gaudriault S."/>
        </authorList>
    </citation>
    <scope>NUCLEOTIDE SEQUENCE [LARGE SCALE GENOMIC DNA]</scope>
    <source>
        <strain evidence="5">HGB1681 (deposited as PTA-6826 in the American Type Culture Collection)</strain>
    </source>
</reference>
<protein>
    <submittedName>
        <fullName evidence="3">3-oxoacyl-ACP reductase</fullName>
    </submittedName>
    <submittedName>
        <fullName evidence="4">Uncharacterized oxidoreductase yjgI</fullName>
        <ecNumber evidence="4">1.-.-.-</ecNumber>
    </submittedName>
</protein>
<keyword evidence="6" id="KW-1185">Reference proteome</keyword>
<evidence type="ECO:0000313" key="6">
    <source>
        <dbReference type="Proteomes" id="UP000224871"/>
    </source>
</evidence>
<dbReference type="InterPro" id="IPR036291">
    <property type="entry name" value="NAD(P)-bd_dom_sf"/>
</dbReference>
<evidence type="ECO:0000313" key="3">
    <source>
        <dbReference type="EMBL" id="PHM30008.1"/>
    </source>
</evidence>
<keyword evidence="4" id="KW-0560">Oxidoreductase</keyword>
<dbReference type="Pfam" id="PF13561">
    <property type="entry name" value="adh_short_C2"/>
    <property type="match status" value="1"/>
</dbReference>
<dbReference type="EMBL" id="NIBU01000076">
    <property type="protein sequence ID" value="PHM30008.1"/>
    <property type="molecule type" value="Genomic_DNA"/>
</dbReference>
<dbReference type="GO" id="GO:0016616">
    <property type="term" value="F:oxidoreductase activity, acting on the CH-OH group of donors, NAD or NADP as acceptor"/>
    <property type="evidence" value="ECO:0007669"/>
    <property type="project" value="UniProtKB-ARBA"/>
</dbReference>
<dbReference type="FunFam" id="3.40.50.720:FF:000084">
    <property type="entry name" value="Short-chain dehydrogenase reductase"/>
    <property type="match status" value="1"/>
</dbReference>
<name>A0A1N6N222_9GAMM</name>
<evidence type="ECO:0000313" key="4">
    <source>
        <dbReference type="EMBL" id="SIP75126.1"/>
    </source>
</evidence>
<dbReference type="PRINTS" id="PR00080">
    <property type="entry name" value="SDRFAMILY"/>
</dbReference>
<dbReference type="AlphaFoldDB" id="A0A1N6N222"/>
<dbReference type="EMBL" id="FTLG01000239">
    <property type="protein sequence ID" value="SIP75126.1"/>
    <property type="molecule type" value="Genomic_DNA"/>
</dbReference>
<organism evidence="4 5">
    <name type="scientific">Xenorhabdus innexi</name>
    <dbReference type="NCBI Taxonomy" id="290109"/>
    <lineage>
        <taxon>Bacteria</taxon>
        <taxon>Pseudomonadati</taxon>
        <taxon>Pseudomonadota</taxon>
        <taxon>Gammaproteobacteria</taxon>
        <taxon>Enterobacterales</taxon>
        <taxon>Morganellaceae</taxon>
        <taxon>Xenorhabdus</taxon>
    </lineage>
</organism>
<dbReference type="PANTHER" id="PTHR42760">
    <property type="entry name" value="SHORT-CHAIN DEHYDROGENASES/REDUCTASES FAMILY MEMBER"/>
    <property type="match status" value="1"/>
</dbReference>
<comment type="similarity">
    <text evidence="1">Belongs to the short-chain dehydrogenases/reductases (SDR) family.</text>
</comment>
<dbReference type="PRINTS" id="PR00081">
    <property type="entry name" value="GDHRDH"/>
</dbReference>
<evidence type="ECO:0000259" key="2">
    <source>
        <dbReference type="SMART" id="SM00822"/>
    </source>
</evidence>
<dbReference type="Proteomes" id="UP000224871">
    <property type="component" value="Unassembled WGS sequence"/>
</dbReference>
<dbReference type="OrthoDB" id="5898578at2"/>